<proteinExistence type="predicted"/>
<accession>A0A1I6HMB8</accession>
<sequence>MTEEASARSARADGGYTDDGRAAGGERTAEDGRHSGHVEEIRSLAASARAERRRFEAPPDGGADERALSYVREGVAPVTGVYVEAHTGGDHARFSQTELDLLHRALNDWLSLYARCYGVDVDPDATVRTAAEILLQTHDAREVARLLTDVPPRR</sequence>
<evidence type="ECO:0000256" key="1">
    <source>
        <dbReference type="SAM" id="MobiDB-lite"/>
    </source>
</evidence>
<dbReference type="InterPro" id="IPR058368">
    <property type="entry name" value="DUF8055"/>
</dbReference>
<feature type="domain" description="DUF8055" evidence="2">
    <location>
        <begin position="37"/>
        <end position="151"/>
    </location>
</feature>
<dbReference type="STRING" id="553469.SAMN04487947_2220"/>
<dbReference type="RefSeq" id="WP_089807581.1">
    <property type="nucleotide sequence ID" value="NZ_FOYT01000002.1"/>
</dbReference>
<name>A0A1I6HMB8_9EURY</name>
<dbReference type="OrthoDB" id="339304at2157"/>
<gene>
    <name evidence="3" type="ORF">SAMN04487947_2220</name>
</gene>
<keyword evidence="4" id="KW-1185">Reference proteome</keyword>
<feature type="compositionally biased region" description="Basic and acidic residues" evidence="1">
    <location>
        <begin position="27"/>
        <end position="38"/>
    </location>
</feature>
<evidence type="ECO:0000313" key="3">
    <source>
        <dbReference type="EMBL" id="SFR55487.1"/>
    </source>
</evidence>
<dbReference type="Pfam" id="PF26240">
    <property type="entry name" value="DUF8055"/>
    <property type="match status" value="1"/>
</dbReference>
<dbReference type="EMBL" id="FOYT01000002">
    <property type="protein sequence ID" value="SFR55487.1"/>
    <property type="molecule type" value="Genomic_DNA"/>
</dbReference>
<organism evidence="3 4">
    <name type="scientific">Halogeometricum rufum</name>
    <dbReference type="NCBI Taxonomy" id="553469"/>
    <lineage>
        <taxon>Archaea</taxon>
        <taxon>Methanobacteriati</taxon>
        <taxon>Methanobacteriota</taxon>
        <taxon>Stenosarchaea group</taxon>
        <taxon>Halobacteria</taxon>
        <taxon>Halobacteriales</taxon>
        <taxon>Haloferacaceae</taxon>
        <taxon>Halogeometricum</taxon>
    </lineage>
</organism>
<protein>
    <recommendedName>
        <fullName evidence="2">DUF8055 domain-containing protein</fullName>
    </recommendedName>
</protein>
<reference evidence="4" key="1">
    <citation type="submission" date="2016-10" db="EMBL/GenBank/DDBJ databases">
        <authorList>
            <person name="Varghese N."/>
            <person name="Submissions S."/>
        </authorList>
    </citation>
    <scope>NUCLEOTIDE SEQUENCE [LARGE SCALE GENOMIC DNA]</scope>
    <source>
        <strain evidence="4">CGMCC 1.7736</strain>
    </source>
</reference>
<evidence type="ECO:0000313" key="4">
    <source>
        <dbReference type="Proteomes" id="UP000198531"/>
    </source>
</evidence>
<dbReference type="Proteomes" id="UP000198531">
    <property type="component" value="Unassembled WGS sequence"/>
</dbReference>
<feature type="region of interest" description="Disordered" evidence="1">
    <location>
        <begin position="1"/>
        <end position="38"/>
    </location>
</feature>
<dbReference type="AlphaFoldDB" id="A0A1I6HMB8"/>
<evidence type="ECO:0000259" key="2">
    <source>
        <dbReference type="Pfam" id="PF26240"/>
    </source>
</evidence>